<feature type="transmembrane region" description="Helical" evidence="1">
    <location>
        <begin position="149"/>
        <end position="169"/>
    </location>
</feature>
<keyword evidence="1" id="KW-0472">Membrane</keyword>
<evidence type="ECO:0000313" key="3">
    <source>
        <dbReference type="Proteomes" id="UP001242010"/>
    </source>
</evidence>
<dbReference type="EMBL" id="AP027079">
    <property type="protein sequence ID" value="BDU68467.1"/>
    <property type="molecule type" value="Genomic_DNA"/>
</dbReference>
<proteinExistence type="predicted"/>
<organism evidence="2 3">
    <name type="scientific">Geothrix oryzae</name>
    <dbReference type="NCBI Taxonomy" id="2927975"/>
    <lineage>
        <taxon>Bacteria</taxon>
        <taxon>Pseudomonadati</taxon>
        <taxon>Acidobacteriota</taxon>
        <taxon>Holophagae</taxon>
        <taxon>Holophagales</taxon>
        <taxon>Holophagaceae</taxon>
        <taxon>Geothrix</taxon>
    </lineage>
</organism>
<keyword evidence="3" id="KW-1185">Reference proteome</keyword>
<keyword evidence="1" id="KW-0812">Transmembrane</keyword>
<dbReference type="Proteomes" id="UP001242010">
    <property type="component" value="Chromosome"/>
</dbReference>
<accession>A0ABM8DNG2</accession>
<feature type="transmembrane region" description="Helical" evidence="1">
    <location>
        <begin position="181"/>
        <end position="201"/>
    </location>
</feature>
<evidence type="ECO:0000313" key="2">
    <source>
        <dbReference type="EMBL" id="BDU68467.1"/>
    </source>
</evidence>
<dbReference type="RefSeq" id="WP_286355104.1">
    <property type="nucleotide sequence ID" value="NZ_AP027079.1"/>
</dbReference>
<feature type="transmembrane region" description="Helical" evidence="1">
    <location>
        <begin position="221"/>
        <end position="238"/>
    </location>
</feature>
<protein>
    <submittedName>
        <fullName evidence="2">Uncharacterized protein</fullName>
    </submittedName>
</protein>
<sequence>MSSAPSLRSRAALLWLLAVVLMAATVIYQRRTGPTHPLRGTVALGGRPLAYKLIRSEETVREARVAVPDAGQPATLVWRRFPTQEPWTRTPMLRESKEGRTELAGYLPKQPPAGKVEYAVELGGPGATQRIPAADPIVLRYKGPVSTPLLLAHLSMMFLAVLVGLRAGLGALFGPSAPRRLLAVTLACLTLGGLVLGPFVQKAAFGAYWTGFPWGYDLTDNKTLLMWGVWVLAACVAGPRPRRREAWPRAAVLAATLAMAVVYLIPHSLRGSQLDYGKVKAGADASDAVVTGR</sequence>
<gene>
    <name evidence="2" type="ORF">GETHOR_05680</name>
</gene>
<keyword evidence="1" id="KW-1133">Transmembrane helix</keyword>
<feature type="transmembrane region" description="Helical" evidence="1">
    <location>
        <begin position="250"/>
        <end position="269"/>
    </location>
</feature>
<reference evidence="3" key="1">
    <citation type="journal article" date="2023" name="Int. J. Syst. Evol. Microbiol.">
        <title>Mesoterricola silvestris gen. nov., sp. nov., Mesoterricola sediminis sp. nov., Geothrix oryzae sp. nov., Geothrix edaphica sp. nov., Geothrix rubra sp. nov., and Geothrix limicola sp. nov., six novel members of Acidobacteriota isolated from soils.</title>
        <authorList>
            <person name="Itoh H."/>
            <person name="Sugisawa Y."/>
            <person name="Mise K."/>
            <person name="Xu Z."/>
            <person name="Kuniyasu M."/>
            <person name="Ushijima N."/>
            <person name="Kawano K."/>
            <person name="Kobayashi E."/>
            <person name="Shiratori Y."/>
            <person name="Masuda Y."/>
            <person name="Senoo K."/>
        </authorList>
    </citation>
    <scope>NUCLEOTIDE SEQUENCE [LARGE SCALE GENOMIC DNA]</scope>
    <source>
        <strain evidence="3">Red222</strain>
    </source>
</reference>
<evidence type="ECO:0000256" key="1">
    <source>
        <dbReference type="SAM" id="Phobius"/>
    </source>
</evidence>
<name>A0ABM8DNG2_9BACT</name>